<reference evidence="2" key="1">
    <citation type="journal article" date="2020" name="Stud. Mycol.">
        <title>101 Dothideomycetes genomes: a test case for predicting lifestyles and emergence of pathogens.</title>
        <authorList>
            <person name="Haridas S."/>
            <person name="Albert R."/>
            <person name="Binder M."/>
            <person name="Bloem J."/>
            <person name="Labutti K."/>
            <person name="Salamov A."/>
            <person name="Andreopoulos B."/>
            <person name="Baker S."/>
            <person name="Barry K."/>
            <person name="Bills G."/>
            <person name="Bluhm B."/>
            <person name="Cannon C."/>
            <person name="Castanera R."/>
            <person name="Culley D."/>
            <person name="Daum C."/>
            <person name="Ezra D."/>
            <person name="Gonzalez J."/>
            <person name="Henrissat B."/>
            <person name="Kuo A."/>
            <person name="Liang C."/>
            <person name="Lipzen A."/>
            <person name="Lutzoni F."/>
            <person name="Magnuson J."/>
            <person name="Mondo S."/>
            <person name="Nolan M."/>
            <person name="Ohm R."/>
            <person name="Pangilinan J."/>
            <person name="Park H.-J."/>
            <person name="Ramirez L."/>
            <person name="Alfaro M."/>
            <person name="Sun H."/>
            <person name="Tritt A."/>
            <person name="Yoshinaga Y."/>
            <person name="Zwiers L.-H."/>
            <person name="Turgeon B."/>
            <person name="Goodwin S."/>
            <person name="Spatafora J."/>
            <person name="Crous P."/>
            <person name="Grigoriev I."/>
        </authorList>
    </citation>
    <scope>NUCLEOTIDE SEQUENCE</scope>
    <source>
        <strain evidence="2">CBS 113818</strain>
    </source>
</reference>
<dbReference type="Proteomes" id="UP000799424">
    <property type="component" value="Unassembled WGS sequence"/>
</dbReference>
<organism evidence="2 3">
    <name type="scientific">Ophiobolus disseminans</name>
    <dbReference type="NCBI Taxonomy" id="1469910"/>
    <lineage>
        <taxon>Eukaryota</taxon>
        <taxon>Fungi</taxon>
        <taxon>Dikarya</taxon>
        <taxon>Ascomycota</taxon>
        <taxon>Pezizomycotina</taxon>
        <taxon>Dothideomycetes</taxon>
        <taxon>Pleosporomycetidae</taxon>
        <taxon>Pleosporales</taxon>
        <taxon>Pleosporineae</taxon>
        <taxon>Phaeosphaeriaceae</taxon>
        <taxon>Ophiobolus</taxon>
    </lineage>
</organism>
<proteinExistence type="predicted"/>
<gene>
    <name evidence="2" type="ORF">CC86DRAFT_378266</name>
</gene>
<evidence type="ECO:0000313" key="3">
    <source>
        <dbReference type="Proteomes" id="UP000799424"/>
    </source>
</evidence>
<feature type="domain" description="DUF7730" evidence="1">
    <location>
        <begin position="13"/>
        <end position="113"/>
    </location>
</feature>
<keyword evidence="3" id="KW-1185">Reference proteome</keyword>
<dbReference type="InterPro" id="IPR056632">
    <property type="entry name" value="DUF7730"/>
</dbReference>
<dbReference type="AlphaFoldDB" id="A0A6A7AE43"/>
<dbReference type="PANTHER" id="PTHR38790:SF4">
    <property type="entry name" value="2EXR DOMAIN-CONTAINING PROTEIN"/>
    <property type="match status" value="1"/>
</dbReference>
<name>A0A6A7AE43_9PLEO</name>
<sequence length="189" mass="21514">MSNKALNTITLRNQQESPLLRLPGELRNRVYDEVFRDTSLHVGYRHIGVWDPATPYFIRVTQENEGEGNSRVKGIANISGLITVCQQIYDETKTFSLSRTVFYFENSRTRQQLLATHRYPAYCHSLDRSGYNNVVVPRVSLHRRSRGPGAGPAAWLYSGHARDGPGCTPRALWYARIQGSQASICLRFR</sequence>
<dbReference type="OrthoDB" id="5413827at2759"/>
<dbReference type="PANTHER" id="PTHR38790">
    <property type="entry name" value="2EXR DOMAIN-CONTAINING PROTEIN-RELATED"/>
    <property type="match status" value="1"/>
</dbReference>
<protein>
    <recommendedName>
        <fullName evidence="1">DUF7730 domain-containing protein</fullName>
    </recommendedName>
</protein>
<accession>A0A6A7AE43</accession>
<dbReference type="EMBL" id="MU006218">
    <property type="protein sequence ID" value="KAF2831423.1"/>
    <property type="molecule type" value="Genomic_DNA"/>
</dbReference>
<evidence type="ECO:0000313" key="2">
    <source>
        <dbReference type="EMBL" id="KAF2831423.1"/>
    </source>
</evidence>
<dbReference type="Pfam" id="PF24864">
    <property type="entry name" value="DUF7730"/>
    <property type="match status" value="1"/>
</dbReference>
<evidence type="ECO:0000259" key="1">
    <source>
        <dbReference type="Pfam" id="PF24864"/>
    </source>
</evidence>